<keyword evidence="2" id="KW-0378">Hydrolase</keyword>
<keyword evidence="1" id="KW-0479">Metal-binding</keyword>
<dbReference type="SUPFAM" id="SSF56300">
    <property type="entry name" value="Metallo-dependent phosphatases"/>
    <property type="match status" value="1"/>
</dbReference>
<reference evidence="5" key="1">
    <citation type="journal article" date="2019" name="Int. J. Syst. Evol. Microbiol.">
        <title>The Global Catalogue of Microorganisms (GCM) 10K type strain sequencing project: providing services to taxonomists for standard genome sequencing and annotation.</title>
        <authorList>
            <consortium name="The Broad Institute Genomics Platform"/>
            <consortium name="The Broad Institute Genome Sequencing Center for Infectious Disease"/>
            <person name="Wu L."/>
            <person name="Ma J."/>
        </authorList>
    </citation>
    <scope>NUCLEOTIDE SEQUENCE [LARGE SCALE GENOMIC DNA]</scope>
    <source>
        <strain evidence="5">JCM 17498</strain>
    </source>
</reference>
<dbReference type="PANTHER" id="PTHR31302">
    <property type="entry name" value="TRANSMEMBRANE PROTEIN WITH METALLOPHOSPHOESTERASE DOMAIN-RELATED"/>
    <property type="match status" value="1"/>
</dbReference>
<dbReference type="Pfam" id="PF00149">
    <property type="entry name" value="Metallophos"/>
    <property type="match status" value="1"/>
</dbReference>
<evidence type="ECO:0000256" key="2">
    <source>
        <dbReference type="ARBA" id="ARBA00022801"/>
    </source>
</evidence>
<sequence length="276" mass="28895">MLAAGAALLSITMILAAAMLWQARSAPRIRETTVMLPDWPAGAHPVTVALLSDLHVGSLSMDEARLTRIVAQVNALHPDLVVLAGDFIAGHMPVDADAAPQLAPLAGLIAPLGTVAVLGNHDYWTDPARVAATLHRAGVTLLTNEAVKRGPLVIGGIDDEPTGHDRMDDTVAAMRGLSGAKLLLGHSPDSTSTMPADIALMLAGHTHCGQIVLPFAGAIHTASRYGRRYACGVVREGPRTVVIGAGLGTSVLPFRFGAPPDLWLVRLRRPVSLSRS</sequence>
<dbReference type="PANTHER" id="PTHR31302:SF31">
    <property type="entry name" value="PHOSPHODIESTERASE YAEI"/>
    <property type="match status" value="1"/>
</dbReference>
<protein>
    <submittedName>
        <fullName evidence="4">Metallophosphoesterase</fullName>
    </submittedName>
</protein>
<name>A0ABP7CWR0_9SPHN</name>
<gene>
    <name evidence="4" type="ORF">GCM10022268_03230</name>
</gene>
<evidence type="ECO:0000259" key="3">
    <source>
        <dbReference type="Pfam" id="PF00149"/>
    </source>
</evidence>
<dbReference type="InterPro" id="IPR029052">
    <property type="entry name" value="Metallo-depent_PP-like"/>
</dbReference>
<dbReference type="EMBL" id="BAABBF010000001">
    <property type="protein sequence ID" value="GAA3695989.1"/>
    <property type="molecule type" value="Genomic_DNA"/>
</dbReference>
<proteinExistence type="predicted"/>
<dbReference type="Proteomes" id="UP001500523">
    <property type="component" value="Unassembled WGS sequence"/>
</dbReference>
<feature type="domain" description="Calcineurin-like phosphoesterase" evidence="3">
    <location>
        <begin position="47"/>
        <end position="208"/>
    </location>
</feature>
<dbReference type="CDD" id="cd07385">
    <property type="entry name" value="MPP_YkuE_C"/>
    <property type="match status" value="1"/>
</dbReference>
<dbReference type="Gene3D" id="3.60.21.10">
    <property type="match status" value="1"/>
</dbReference>
<dbReference type="InterPro" id="IPR051158">
    <property type="entry name" value="Metallophosphoesterase_sf"/>
</dbReference>
<organism evidence="4 5">
    <name type="scientific">Sphingomonas cynarae</name>
    <dbReference type="NCBI Taxonomy" id="930197"/>
    <lineage>
        <taxon>Bacteria</taxon>
        <taxon>Pseudomonadati</taxon>
        <taxon>Pseudomonadota</taxon>
        <taxon>Alphaproteobacteria</taxon>
        <taxon>Sphingomonadales</taxon>
        <taxon>Sphingomonadaceae</taxon>
        <taxon>Sphingomonas</taxon>
    </lineage>
</organism>
<evidence type="ECO:0000256" key="1">
    <source>
        <dbReference type="ARBA" id="ARBA00022723"/>
    </source>
</evidence>
<evidence type="ECO:0000313" key="4">
    <source>
        <dbReference type="EMBL" id="GAA3695989.1"/>
    </source>
</evidence>
<keyword evidence="5" id="KW-1185">Reference proteome</keyword>
<comment type="caution">
    <text evidence="4">The sequence shown here is derived from an EMBL/GenBank/DDBJ whole genome shotgun (WGS) entry which is preliminary data.</text>
</comment>
<evidence type="ECO:0000313" key="5">
    <source>
        <dbReference type="Proteomes" id="UP001500523"/>
    </source>
</evidence>
<dbReference type="InterPro" id="IPR004843">
    <property type="entry name" value="Calcineurin-like_PHP"/>
</dbReference>
<accession>A0ABP7CWR0</accession>